<gene>
    <name evidence="1" type="ORF">V2H45_11755</name>
</gene>
<dbReference type="RefSeq" id="WP_330483855.1">
    <property type="nucleotide sequence ID" value="NZ_JAZBJZ010000041.1"/>
</dbReference>
<dbReference type="Proteomes" id="UP001333818">
    <property type="component" value="Unassembled WGS sequence"/>
</dbReference>
<comment type="caution">
    <text evidence="1">The sequence shown here is derived from an EMBL/GenBank/DDBJ whole genome shotgun (WGS) entry which is preliminary data.</text>
</comment>
<protein>
    <submittedName>
        <fullName evidence="1">Uncharacterized protein</fullName>
    </submittedName>
</protein>
<evidence type="ECO:0000313" key="1">
    <source>
        <dbReference type="EMBL" id="MEE3717427.1"/>
    </source>
</evidence>
<sequence length="114" mass="13306">MDSEEQLFERVCVLLEKNIAEGLRVANSTLKSKKYFQDLLERGLEAADASEIEVWLKYLVPCLGMRYVINLPESKLVQQPQQVKKAMYWLPKFLNRANEKELNLFKNLGNKMLN</sequence>
<proteinExistence type="predicted"/>
<organism evidence="1 2">
    <name type="scientific">Tumidithrix elongata BACA0141</name>
    <dbReference type="NCBI Taxonomy" id="2716417"/>
    <lineage>
        <taxon>Bacteria</taxon>
        <taxon>Bacillati</taxon>
        <taxon>Cyanobacteriota</taxon>
        <taxon>Cyanophyceae</taxon>
        <taxon>Pseudanabaenales</taxon>
        <taxon>Pseudanabaenaceae</taxon>
        <taxon>Tumidithrix</taxon>
        <taxon>Tumidithrix elongata</taxon>
    </lineage>
</organism>
<accession>A0AAW9PSL0</accession>
<reference evidence="1" key="1">
    <citation type="submission" date="2024-01" db="EMBL/GenBank/DDBJ databases">
        <title>Bank of Algae and Cyanobacteria of the Azores (BACA) strain genomes.</title>
        <authorList>
            <person name="Luz R."/>
            <person name="Cordeiro R."/>
            <person name="Fonseca A."/>
            <person name="Goncalves V."/>
        </authorList>
    </citation>
    <scope>NUCLEOTIDE SEQUENCE</scope>
    <source>
        <strain evidence="1">BACA0141</strain>
    </source>
</reference>
<dbReference type="EMBL" id="JAZBJZ010000041">
    <property type="protein sequence ID" value="MEE3717427.1"/>
    <property type="molecule type" value="Genomic_DNA"/>
</dbReference>
<name>A0AAW9PSL0_9CYAN</name>
<evidence type="ECO:0000313" key="2">
    <source>
        <dbReference type="Proteomes" id="UP001333818"/>
    </source>
</evidence>
<keyword evidence="2" id="KW-1185">Reference proteome</keyword>
<dbReference type="AlphaFoldDB" id="A0AAW9PSL0"/>